<comment type="caution">
    <text evidence="2">The sequence shown here is derived from an EMBL/GenBank/DDBJ whole genome shotgun (WGS) entry which is preliminary data.</text>
</comment>
<feature type="signal peptide" evidence="1">
    <location>
        <begin position="1"/>
        <end position="19"/>
    </location>
</feature>
<feature type="chain" id="PRO_5041200862" description="Serpin domain-containing protein" evidence="1">
    <location>
        <begin position="20"/>
        <end position="430"/>
    </location>
</feature>
<evidence type="ECO:0008006" key="4">
    <source>
        <dbReference type="Google" id="ProtNLM"/>
    </source>
</evidence>
<dbReference type="AlphaFoldDB" id="A0AA39HPJ1"/>
<reference evidence="2" key="1">
    <citation type="submission" date="2023-06" db="EMBL/GenBank/DDBJ databases">
        <title>Genomic analysis of the entomopathogenic nematode Steinernema hermaphroditum.</title>
        <authorList>
            <person name="Schwarz E.M."/>
            <person name="Heppert J.K."/>
            <person name="Baniya A."/>
            <person name="Schwartz H.T."/>
            <person name="Tan C.-H."/>
            <person name="Antoshechkin I."/>
            <person name="Sternberg P.W."/>
            <person name="Goodrich-Blair H."/>
            <person name="Dillman A.R."/>
        </authorList>
    </citation>
    <scope>NUCLEOTIDE SEQUENCE</scope>
    <source>
        <strain evidence="2">PS9179</strain>
        <tissue evidence="2">Whole animal</tissue>
    </source>
</reference>
<evidence type="ECO:0000313" key="2">
    <source>
        <dbReference type="EMBL" id="KAK0408956.1"/>
    </source>
</evidence>
<evidence type="ECO:0000256" key="1">
    <source>
        <dbReference type="SAM" id="SignalP"/>
    </source>
</evidence>
<dbReference type="Proteomes" id="UP001175271">
    <property type="component" value="Unassembled WGS sequence"/>
</dbReference>
<protein>
    <recommendedName>
        <fullName evidence="4">Serpin domain-containing protein</fullName>
    </recommendedName>
</protein>
<gene>
    <name evidence="2" type="ORF">QR680_004258</name>
</gene>
<proteinExistence type="predicted"/>
<name>A0AA39HPJ1_9BILA</name>
<dbReference type="EMBL" id="JAUCMV010000003">
    <property type="protein sequence ID" value="KAK0408956.1"/>
    <property type="molecule type" value="Genomic_DNA"/>
</dbReference>
<keyword evidence="3" id="KW-1185">Reference proteome</keyword>
<organism evidence="2 3">
    <name type="scientific">Steinernema hermaphroditum</name>
    <dbReference type="NCBI Taxonomy" id="289476"/>
    <lineage>
        <taxon>Eukaryota</taxon>
        <taxon>Metazoa</taxon>
        <taxon>Ecdysozoa</taxon>
        <taxon>Nematoda</taxon>
        <taxon>Chromadorea</taxon>
        <taxon>Rhabditida</taxon>
        <taxon>Tylenchina</taxon>
        <taxon>Panagrolaimomorpha</taxon>
        <taxon>Strongyloidoidea</taxon>
        <taxon>Steinernematidae</taxon>
        <taxon>Steinernema</taxon>
    </lineage>
</organism>
<keyword evidence="1" id="KW-0732">Signal</keyword>
<sequence>MWWSVSIALLAGPIWTAFCYQAPALELLTDHSNSSAIFVNDTEGLTNGEALEKIQKGVEVFTKATSGLAAAFPPLAVFNGLAEALFLIPTFGETKDITKEVGNLQKAMSSLHQFVSDGQKRIVLLMERLHFDVHFVGPLDVLSYASKNFIMKDLRHPDTQRFLRVCDEQPPIVIIERMFRFFTSVNYANDFLEDTHFSLWKYEIFSSSAKSIEAALATWWKDGIISGAKAFLQTLRKNDREGYAANLKRHLDLNYGRSNSTKFVKVFGVVIFDEKLTYLPVAIEADNRVALFKWEAKSSYVLIYKSSFAEDNSTFVSNVNFHNANFKNVTGIFEDMKESLCPRKWPYRSVDVVETMKLEYHKAQELNSNLFYFVLVQMETKNLWIDDDDYGDNFQGGNGLTSSIGTCIIIDKKCNSHHSYENPFVVYVGY</sequence>
<accession>A0AA39HPJ1</accession>
<evidence type="ECO:0000313" key="3">
    <source>
        <dbReference type="Proteomes" id="UP001175271"/>
    </source>
</evidence>